<keyword evidence="2" id="KW-1185">Reference proteome</keyword>
<dbReference type="EMBL" id="JBHUFF010000013">
    <property type="protein sequence ID" value="MFD1799393.1"/>
    <property type="molecule type" value="Genomic_DNA"/>
</dbReference>
<sequence length="67" mass="7776">MTANDMKAALHDYLIMNGYRPTGSAYMIESELQMDALDEYGKFSLFRINPKNVIRTFVISQRAWVEI</sequence>
<name>A0ABW4NMP9_9LACT</name>
<evidence type="ECO:0000313" key="2">
    <source>
        <dbReference type="Proteomes" id="UP001597285"/>
    </source>
</evidence>
<reference evidence="2" key="1">
    <citation type="journal article" date="2019" name="Int. J. Syst. Evol. Microbiol.">
        <title>The Global Catalogue of Microorganisms (GCM) 10K type strain sequencing project: providing services to taxonomists for standard genome sequencing and annotation.</title>
        <authorList>
            <consortium name="The Broad Institute Genomics Platform"/>
            <consortium name="The Broad Institute Genome Sequencing Center for Infectious Disease"/>
            <person name="Wu L."/>
            <person name="Ma J."/>
        </authorList>
    </citation>
    <scope>NUCLEOTIDE SEQUENCE [LARGE SCALE GENOMIC DNA]</scope>
    <source>
        <strain evidence="2">KCTC 42143</strain>
    </source>
</reference>
<proteinExistence type="predicted"/>
<comment type="caution">
    <text evidence="1">The sequence shown here is derived from an EMBL/GenBank/DDBJ whole genome shotgun (WGS) entry which is preliminary data.</text>
</comment>
<dbReference type="RefSeq" id="WP_156413250.1">
    <property type="nucleotide sequence ID" value="NZ_JBHSQC010000025.1"/>
</dbReference>
<gene>
    <name evidence="1" type="ORF">ACFSBK_05955</name>
</gene>
<dbReference type="Proteomes" id="UP001597285">
    <property type="component" value="Unassembled WGS sequence"/>
</dbReference>
<protein>
    <submittedName>
        <fullName evidence="1">Uncharacterized protein</fullName>
    </submittedName>
</protein>
<organism evidence="1 2">
    <name type="scientific">Carnobacterium antarcticum</name>
    <dbReference type="NCBI Taxonomy" id="2126436"/>
    <lineage>
        <taxon>Bacteria</taxon>
        <taxon>Bacillati</taxon>
        <taxon>Bacillota</taxon>
        <taxon>Bacilli</taxon>
        <taxon>Lactobacillales</taxon>
        <taxon>Carnobacteriaceae</taxon>
        <taxon>Carnobacterium</taxon>
    </lineage>
</organism>
<evidence type="ECO:0000313" key="1">
    <source>
        <dbReference type="EMBL" id="MFD1799393.1"/>
    </source>
</evidence>
<accession>A0ABW4NMP9</accession>